<evidence type="ECO:0000313" key="2">
    <source>
        <dbReference type="Proteomes" id="UP000546162"/>
    </source>
</evidence>
<dbReference type="RefSeq" id="WP_185043653.1">
    <property type="nucleotide sequence ID" value="NZ_BAABFG010000005.1"/>
</dbReference>
<accession>A0A7W7H3X5</accession>
<name>A0A7W7H3X5_9ACTN</name>
<evidence type="ECO:0000313" key="1">
    <source>
        <dbReference type="EMBL" id="MBB4743369.1"/>
    </source>
</evidence>
<protein>
    <submittedName>
        <fullName evidence="1">Uncharacterized protein</fullName>
    </submittedName>
</protein>
<organism evidence="1 2">
    <name type="scientific">Actinoplanes octamycinicus</name>
    <dbReference type="NCBI Taxonomy" id="135948"/>
    <lineage>
        <taxon>Bacteria</taxon>
        <taxon>Bacillati</taxon>
        <taxon>Actinomycetota</taxon>
        <taxon>Actinomycetes</taxon>
        <taxon>Micromonosporales</taxon>
        <taxon>Micromonosporaceae</taxon>
        <taxon>Actinoplanes</taxon>
    </lineage>
</organism>
<dbReference type="AlphaFoldDB" id="A0A7W7H3X5"/>
<sequence length="258" mass="28056">MTLDAFVYCRCWQDGLAVPPPVGPVGFDEDGRIGLLAPWSRETADAHDAVDEWVRHGCAHEGMELADEHLGAWSGVRSFEQALREAGSFGTLLGVMPRSNGGQIPVAAVPRVVAELDHFERAARLTDQTVLVDEGSGRPLYSYIESYGGVFILGPDQEVGVDPHGFFVVDKTASSPTVRFRAMRFSQRVLPGGYLELAADGQLLRLEMSPIGSFLPEPPQHFAVESRPRTAADYSFIVGALRRLCAASLTTGNPVMWT</sequence>
<reference evidence="1 2" key="1">
    <citation type="submission" date="2020-08" db="EMBL/GenBank/DDBJ databases">
        <title>Sequencing the genomes of 1000 actinobacteria strains.</title>
        <authorList>
            <person name="Klenk H.-P."/>
        </authorList>
    </citation>
    <scope>NUCLEOTIDE SEQUENCE [LARGE SCALE GENOMIC DNA]</scope>
    <source>
        <strain evidence="1 2">DSM 45809</strain>
    </source>
</reference>
<keyword evidence="2" id="KW-1185">Reference proteome</keyword>
<comment type="caution">
    <text evidence="1">The sequence shown here is derived from an EMBL/GenBank/DDBJ whole genome shotgun (WGS) entry which is preliminary data.</text>
</comment>
<gene>
    <name evidence="1" type="ORF">BJY16_006828</name>
</gene>
<proteinExistence type="predicted"/>
<dbReference type="Proteomes" id="UP000546162">
    <property type="component" value="Unassembled WGS sequence"/>
</dbReference>
<dbReference type="EMBL" id="JACHNB010000001">
    <property type="protein sequence ID" value="MBB4743369.1"/>
    <property type="molecule type" value="Genomic_DNA"/>
</dbReference>